<evidence type="ECO:0000313" key="2">
    <source>
        <dbReference type="EMBL" id="MFC1852398.1"/>
    </source>
</evidence>
<proteinExistence type="predicted"/>
<evidence type="ECO:0000313" key="3">
    <source>
        <dbReference type="Proteomes" id="UP001594351"/>
    </source>
</evidence>
<evidence type="ECO:0008006" key="4">
    <source>
        <dbReference type="Google" id="ProtNLM"/>
    </source>
</evidence>
<protein>
    <recommendedName>
        <fullName evidence="4">Lipocalin-like domain-containing protein</fullName>
    </recommendedName>
</protein>
<dbReference type="Proteomes" id="UP001594351">
    <property type="component" value="Unassembled WGS sequence"/>
</dbReference>
<comment type="caution">
    <text evidence="2">The sequence shown here is derived from an EMBL/GenBank/DDBJ whole genome shotgun (WGS) entry which is preliminary data.</text>
</comment>
<keyword evidence="3" id="KW-1185">Reference proteome</keyword>
<accession>A0ABV6Z1R3</accession>
<evidence type="ECO:0000256" key="1">
    <source>
        <dbReference type="SAM" id="MobiDB-lite"/>
    </source>
</evidence>
<gene>
    <name evidence="2" type="ORF">ACFL27_19545</name>
</gene>
<sequence length="191" mass="20688">MNKIKCFAMIFFVLTAILALSLFPAVFWSCTSGDDDDDNDDNDDVPELDLSGIWAVTYTVILDTCYDYPPGTTISDTWTITHTGDTIKIRDGEGDEFRGTVTERSFYAVFEDTITEGNCVMDVTVGLYGLASENNDNLISGSSNGQIEAHDAEACGFSVCLNQSSFTGTRSEGGGVVHEPEPQIPGHLEGE</sequence>
<name>A0ABV6Z1R3_UNCC1</name>
<feature type="region of interest" description="Disordered" evidence="1">
    <location>
        <begin position="168"/>
        <end position="191"/>
    </location>
</feature>
<organism evidence="2 3">
    <name type="scientific">candidate division CSSED10-310 bacterium</name>
    <dbReference type="NCBI Taxonomy" id="2855610"/>
    <lineage>
        <taxon>Bacteria</taxon>
        <taxon>Bacteria division CSSED10-310</taxon>
    </lineage>
</organism>
<dbReference type="EMBL" id="JBHPBY010000307">
    <property type="protein sequence ID" value="MFC1852398.1"/>
    <property type="molecule type" value="Genomic_DNA"/>
</dbReference>
<reference evidence="2 3" key="1">
    <citation type="submission" date="2024-09" db="EMBL/GenBank/DDBJ databases">
        <title>Laminarin stimulates single cell rates of sulfate reduction while oxygen inhibits transcriptomic activity in coastal marine sediment.</title>
        <authorList>
            <person name="Lindsay M."/>
            <person name="Orcutt B."/>
            <person name="Emerson D."/>
            <person name="Stepanauskas R."/>
            <person name="D'Angelo T."/>
        </authorList>
    </citation>
    <scope>NUCLEOTIDE SEQUENCE [LARGE SCALE GENOMIC DNA]</scope>
    <source>
        <strain evidence="2">SAG AM-311-K15</strain>
    </source>
</reference>